<sequence length="307" mass="36283">MLLKFAIKDFHDDVKYRNLSPKTISGYLMTLNEFQEYAFNNELVNVEDIRTGTIRSYLLYCREERGNNPTTTNSKLHTLKVFFNYLEREEVIQSAKLNPIRGIMFAKEDIQIQTFNENHIKQILNYYRRSKDKYSSFSAYRNYCMVIFFLGSGARLGEAVNLRWNDVDLVNGVLVLYGKKREQSSIPVTDKLIKELAEYKVFCEQHFKESSDYVFVTDENKKLAVDTVKTIFKRLKRDMNFKDVRCSPHTFRHTFAKNYLMNGGDALSLQKMLRHKQLAMTQRYVNLFGTELRKLNDQYNPLQHMDI</sequence>
<dbReference type="Pfam" id="PF00589">
    <property type="entry name" value="Phage_integrase"/>
    <property type="match status" value="1"/>
</dbReference>
<keyword evidence="3" id="KW-0233">DNA recombination</keyword>
<dbReference type="SUPFAM" id="SSF56349">
    <property type="entry name" value="DNA breaking-rejoining enzymes"/>
    <property type="match status" value="1"/>
</dbReference>
<dbReference type="PROSITE" id="PS51898">
    <property type="entry name" value="TYR_RECOMBINASE"/>
    <property type="match status" value="1"/>
</dbReference>
<organism evidence="7 8">
    <name type="scientific">Paenibacillus vini</name>
    <dbReference type="NCBI Taxonomy" id="1476024"/>
    <lineage>
        <taxon>Bacteria</taxon>
        <taxon>Bacillati</taxon>
        <taxon>Bacillota</taxon>
        <taxon>Bacilli</taxon>
        <taxon>Bacillales</taxon>
        <taxon>Paenibacillaceae</taxon>
        <taxon>Paenibacillus</taxon>
    </lineage>
</organism>
<protein>
    <submittedName>
        <fullName evidence="7">Integrase</fullName>
    </submittedName>
</protein>
<dbReference type="EMBL" id="BOSL01000003">
    <property type="protein sequence ID" value="GIP52195.1"/>
    <property type="molecule type" value="Genomic_DNA"/>
</dbReference>
<dbReference type="Gene3D" id="1.10.443.10">
    <property type="entry name" value="Intergrase catalytic core"/>
    <property type="match status" value="1"/>
</dbReference>
<evidence type="ECO:0000256" key="3">
    <source>
        <dbReference type="ARBA" id="ARBA00023172"/>
    </source>
</evidence>
<accession>A0ABQ4M9X3</accession>
<dbReference type="Pfam" id="PF02899">
    <property type="entry name" value="Phage_int_SAM_1"/>
    <property type="match status" value="1"/>
</dbReference>
<evidence type="ECO:0000313" key="8">
    <source>
        <dbReference type="Proteomes" id="UP000679992"/>
    </source>
</evidence>
<evidence type="ECO:0000256" key="1">
    <source>
        <dbReference type="ARBA" id="ARBA00022908"/>
    </source>
</evidence>
<dbReference type="InterPro" id="IPR010998">
    <property type="entry name" value="Integrase_recombinase_N"/>
</dbReference>
<comment type="caution">
    <text evidence="7">The sequence shown here is derived from an EMBL/GenBank/DDBJ whole genome shotgun (WGS) entry which is preliminary data.</text>
</comment>
<keyword evidence="2 4" id="KW-0238">DNA-binding</keyword>
<dbReference type="Proteomes" id="UP000679992">
    <property type="component" value="Unassembled WGS sequence"/>
</dbReference>
<reference evidence="7 8" key="1">
    <citation type="submission" date="2021-03" db="EMBL/GenBank/DDBJ databases">
        <title>Antimicrobial resistance genes in bacteria isolated from Japanese honey, and their potential for conferring macrolide and lincosamide resistance in the American foulbrood pathogen Paenibacillus larvae.</title>
        <authorList>
            <person name="Okamoto M."/>
            <person name="Kumagai M."/>
            <person name="Kanamori H."/>
            <person name="Takamatsu D."/>
        </authorList>
    </citation>
    <scope>NUCLEOTIDE SEQUENCE [LARGE SCALE GENOMIC DNA]</scope>
    <source>
        <strain evidence="7 8">J42TS3</strain>
    </source>
</reference>
<dbReference type="InterPro" id="IPR050090">
    <property type="entry name" value="Tyrosine_recombinase_XerCD"/>
</dbReference>
<evidence type="ECO:0000259" key="6">
    <source>
        <dbReference type="PROSITE" id="PS51900"/>
    </source>
</evidence>
<dbReference type="InterPro" id="IPR044068">
    <property type="entry name" value="CB"/>
</dbReference>
<feature type="domain" description="Tyr recombinase" evidence="5">
    <location>
        <begin position="110"/>
        <end position="297"/>
    </location>
</feature>
<keyword evidence="8" id="KW-1185">Reference proteome</keyword>
<evidence type="ECO:0000256" key="2">
    <source>
        <dbReference type="ARBA" id="ARBA00023125"/>
    </source>
</evidence>
<dbReference type="PROSITE" id="PS51900">
    <property type="entry name" value="CB"/>
    <property type="match status" value="1"/>
</dbReference>
<proteinExistence type="predicted"/>
<evidence type="ECO:0000313" key="7">
    <source>
        <dbReference type="EMBL" id="GIP52195.1"/>
    </source>
</evidence>
<dbReference type="InterPro" id="IPR004107">
    <property type="entry name" value="Integrase_SAM-like_N"/>
</dbReference>
<dbReference type="InterPro" id="IPR011010">
    <property type="entry name" value="DNA_brk_join_enz"/>
</dbReference>
<dbReference type="InterPro" id="IPR002104">
    <property type="entry name" value="Integrase_catalytic"/>
</dbReference>
<dbReference type="Gene3D" id="1.10.150.130">
    <property type="match status" value="1"/>
</dbReference>
<gene>
    <name evidence="7" type="primary">xerD_2</name>
    <name evidence="7" type="ORF">J42TS3_12300</name>
</gene>
<dbReference type="CDD" id="cd00397">
    <property type="entry name" value="DNA_BRE_C"/>
    <property type="match status" value="1"/>
</dbReference>
<feature type="domain" description="Core-binding (CB)" evidence="6">
    <location>
        <begin position="1"/>
        <end position="87"/>
    </location>
</feature>
<dbReference type="PANTHER" id="PTHR30349">
    <property type="entry name" value="PHAGE INTEGRASE-RELATED"/>
    <property type="match status" value="1"/>
</dbReference>
<evidence type="ECO:0000256" key="4">
    <source>
        <dbReference type="PROSITE-ProRule" id="PRU01248"/>
    </source>
</evidence>
<evidence type="ECO:0000259" key="5">
    <source>
        <dbReference type="PROSITE" id="PS51898"/>
    </source>
</evidence>
<dbReference type="InterPro" id="IPR013762">
    <property type="entry name" value="Integrase-like_cat_sf"/>
</dbReference>
<keyword evidence="1" id="KW-0229">DNA integration</keyword>
<name>A0ABQ4M9X3_9BACL</name>